<dbReference type="InterPro" id="IPR039647">
    <property type="entry name" value="EF_hand_pair_protein_CML-like"/>
</dbReference>
<reference evidence="6" key="1">
    <citation type="submission" date="2019-03" db="EMBL/GenBank/DDBJ databases">
        <title>WGS assembly of Setaria viridis.</title>
        <authorList>
            <person name="Huang P."/>
            <person name="Jenkins J."/>
            <person name="Grimwood J."/>
            <person name="Barry K."/>
            <person name="Healey A."/>
            <person name="Mamidi S."/>
            <person name="Sreedasyam A."/>
            <person name="Shu S."/>
            <person name="Feldman M."/>
            <person name="Wu J."/>
            <person name="Yu Y."/>
            <person name="Chen C."/>
            <person name="Johnson J."/>
            <person name="Rokhsar D."/>
            <person name="Baxter I."/>
            <person name="Schmutz J."/>
            <person name="Brutnell T."/>
            <person name="Kellogg E."/>
        </authorList>
    </citation>
    <scope>NUCLEOTIDE SEQUENCE [LARGE SCALE GENOMIC DNA]</scope>
</reference>
<dbReference type="Pfam" id="PF13202">
    <property type="entry name" value="EF-hand_5"/>
    <property type="match status" value="1"/>
</dbReference>
<dbReference type="GO" id="GO:0005509">
    <property type="term" value="F:calcium ion binding"/>
    <property type="evidence" value="ECO:0007669"/>
    <property type="project" value="InterPro"/>
</dbReference>
<evidence type="ECO:0000256" key="3">
    <source>
        <dbReference type="ARBA" id="ARBA00022737"/>
    </source>
</evidence>
<evidence type="ECO:0000259" key="5">
    <source>
        <dbReference type="PROSITE" id="PS50222"/>
    </source>
</evidence>
<organism evidence="6 7">
    <name type="scientific">Setaria viridis</name>
    <name type="common">Green bristlegrass</name>
    <name type="synonym">Setaria italica subsp. viridis</name>
    <dbReference type="NCBI Taxonomy" id="4556"/>
    <lineage>
        <taxon>Eukaryota</taxon>
        <taxon>Viridiplantae</taxon>
        <taxon>Streptophyta</taxon>
        <taxon>Embryophyta</taxon>
        <taxon>Tracheophyta</taxon>
        <taxon>Spermatophyta</taxon>
        <taxon>Magnoliopsida</taxon>
        <taxon>Liliopsida</taxon>
        <taxon>Poales</taxon>
        <taxon>Poaceae</taxon>
        <taxon>PACMAD clade</taxon>
        <taxon>Panicoideae</taxon>
        <taxon>Panicodae</taxon>
        <taxon>Paniceae</taxon>
        <taxon>Cenchrinae</taxon>
        <taxon>Setaria</taxon>
    </lineage>
</organism>
<evidence type="ECO:0000256" key="1">
    <source>
        <dbReference type="ARBA" id="ARBA00003291"/>
    </source>
</evidence>
<keyword evidence="3" id="KW-0677">Repeat</keyword>
<accession>A0A4U6VWK3</accession>
<dbReference type="InterPro" id="IPR011992">
    <property type="entry name" value="EF-hand-dom_pair"/>
</dbReference>
<feature type="domain" description="EF-hand" evidence="5">
    <location>
        <begin position="198"/>
        <end position="233"/>
    </location>
</feature>
<feature type="domain" description="EF-hand" evidence="5">
    <location>
        <begin position="234"/>
        <end position="269"/>
    </location>
</feature>
<dbReference type="OMA" id="FNMIASH"/>
<keyword evidence="4" id="KW-0106">Calcium</keyword>
<evidence type="ECO:0000313" key="7">
    <source>
        <dbReference type="Proteomes" id="UP000298652"/>
    </source>
</evidence>
<sequence>MYIPKQLHIRFLPCTLAWSICCPPFWFKIAYAASSRGIPHSETFCSCHSISILANFADGRGRTKSIYFVEGHPSSVASCSRSIDLKMSHLSILSFKYNLAKLRSKAGRPVGRPLSARDRQFSDLSTYKPDDEEMKKVFNMIASHPHRGINKKDLQVLLERLGKADAAGEARRMMCVADHNKDGYMDLEEFMEVHSNGVQLGDIRRAFFVFDRNADGRICAEELMTVLRKLGESCSLEDCRKMVREIDRNGDGFVDMDDFMAMMTRPRRKP</sequence>
<gene>
    <name evidence="6" type="ORF">SEVIR_2G240800v2</name>
</gene>
<dbReference type="FunFam" id="1.10.238.10:FF:000089">
    <property type="entry name" value="calmodulin-like protein 3"/>
    <property type="match status" value="1"/>
</dbReference>
<evidence type="ECO:0000256" key="4">
    <source>
        <dbReference type="ARBA" id="ARBA00022837"/>
    </source>
</evidence>
<dbReference type="Pfam" id="PF13499">
    <property type="entry name" value="EF-hand_7"/>
    <property type="match status" value="1"/>
</dbReference>
<comment type="function">
    <text evidence="1">Potential calcium sensor.</text>
</comment>
<evidence type="ECO:0000256" key="2">
    <source>
        <dbReference type="ARBA" id="ARBA00022723"/>
    </source>
</evidence>
<dbReference type="Gene3D" id="1.10.238.10">
    <property type="entry name" value="EF-hand"/>
    <property type="match status" value="2"/>
</dbReference>
<name>A0A4U6VWK3_SETVI</name>
<dbReference type="PROSITE" id="PS00018">
    <property type="entry name" value="EF_HAND_1"/>
    <property type="match status" value="2"/>
</dbReference>
<dbReference type="Gramene" id="TKW33505">
    <property type="protein sequence ID" value="TKW33505"/>
    <property type="gene ID" value="SEVIR_2G240800v2"/>
</dbReference>
<dbReference type="SMART" id="SM00054">
    <property type="entry name" value="EFh"/>
    <property type="match status" value="3"/>
</dbReference>
<dbReference type="PROSITE" id="PS50222">
    <property type="entry name" value="EF_HAND_2"/>
    <property type="match status" value="2"/>
</dbReference>
<dbReference type="InterPro" id="IPR018247">
    <property type="entry name" value="EF_Hand_1_Ca_BS"/>
</dbReference>
<dbReference type="Proteomes" id="UP000298652">
    <property type="component" value="Chromosome 2"/>
</dbReference>
<dbReference type="InterPro" id="IPR002048">
    <property type="entry name" value="EF_hand_dom"/>
</dbReference>
<dbReference type="FunFam" id="1.10.238.10:FF:000498">
    <property type="entry name" value="Polcalcin Jun o 2"/>
    <property type="match status" value="1"/>
</dbReference>
<evidence type="ECO:0000313" key="6">
    <source>
        <dbReference type="EMBL" id="TKW33505.1"/>
    </source>
</evidence>
<dbReference type="PANTHER" id="PTHR10891">
    <property type="entry name" value="EF-HAND CALCIUM-BINDING DOMAIN CONTAINING PROTEIN"/>
    <property type="match status" value="1"/>
</dbReference>
<keyword evidence="2" id="KW-0479">Metal-binding</keyword>
<dbReference type="CDD" id="cd00051">
    <property type="entry name" value="EFh"/>
    <property type="match status" value="1"/>
</dbReference>
<proteinExistence type="predicted"/>
<keyword evidence="7" id="KW-1185">Reference proteome</keyword>
<dbReference type="SUPFAM" id="SSF47473">
    <property type="entry name" value="EF-hand"/>
    <property type="match status" value="1"/>
</dbReference>
<protein>
    <recommendedName>
        <fullName evidence="5">EF-hand domain-containing protein</fullName>
    </recommendedName>
</protein>
<dbReference type="EMBL" id="CM016553">
    <property type="protein sequence ID" value="TKW33505.1"/>
    <property type="molecule type" value="Genomic_DNA"/>
</dbReference>
<dbReference type="AlphaFoldDB" id="A0A4U6VWK3"/>